<keyword evidence="3" id="KW-1185">Reference proteome</keyword>
<feature type="compositionally biased region" description="Polar residues" evidence="1">
    <location>
        <begin position="111"/>
        <end position="122"/>
    </location>
</feature>
<dbReference type="Proteomes" id="UP000887116">
    <property type="component" value="Unassembled WGS sequence"/>
</dbReference>
<organism evidence="2 3">
    <name type="scientific">Trichonephila clavata</name>
    <name type="common">Joro spider</name>
    <name type="synonym">Nephila clavata</name>
    <dbReference type="NCBI Taxonomy" id="2740835"/>
    <lineage>
        <taxon>Eukaryota</taxon>
        <taxon>Metazoa</taxon>
        <taxon>Ecdysozoa</taxon>
        <taxon>Arthropoda</taxon>
        <taxon>Chelicerata</taxon>
        <taxon>Arachnida</taxon>
        <taxon>Araneae</taxon>
        <taxon>Araneomorphae</taxon>
        <taxon>Entelegynae</taxon>
        <taxon>Araneoidea</taxon>
        <taxon>Nephilidae</taxon>
        <taxon>Trichonephila</taxon>
    </lineage>
</organism>
<dbReference type="EMBL" id="BMAO01015608">
    <property type="protein sequence ID" value="GFR02971.1"/>
    <property type="molecule type" value="Genomic_DNA"/>
</dbReference>
<feature type="compositionally biased region" description="Low complexity" evidence="1">
    <location>
        <begin position="97"/>
        <end position="110"/>
    </location>
</feature>
<accession>A0A8X6GE23</accession>
<evidence type="ECO:0000313" key="3">
    <source>
        <dbReference type="Proteomes" id="UP000887116"/>
    </source>
</evidence>
<name>A0A8X6GE23_TRICU</name>
<proteinExistence type="predicted"/>
<sequence>MENQTQQEEAYTLAYIDFHKSWESTMNSLVQNLNVSKTSEEAAVVIRGTEEVENKMREFPFSLPEEQASNMRQLGDVLDEAKFKFTHIRKLEIAEQSKASPSSSGRMGSSNQTIRSSLPSHSLQEEGEKEFRRYQRRSEEIEEGRGHHPNAK</sequence>
<feature type="region of interest" description="Disordered" evidence="1">
    <location>
        <begin position="94"/>
        <end position="152"/>
    </location>
</feature>
<feature type="compositionally biased region" description="Basic and acidic residues" evidence="1">
    <location>
        <begin position="123"/>
        <end position="146"/>
    </location>
</feature>
<gene>
    <name evidence="2" type="ORF">TNCT_635781</name>
</gene>
<protein>
    <submittedName>
        <fullName evidence="2">Uncharacterized protein</fullName>
    </submittedName>
</protein>
<reference evidence="2" key="1">
    <citation type="submission" date="2020-07" db="EMBL/GenBank/DDBJ databases">
        <title>Multicomponent nature underlies the extraordinary mechanical properties of spider dragline silk.</title>
        <authorList>
            <person name="Kono N."/>
            <person name="Nakamura H."/>
            <person name="Mori M."/>
            <person name="Yoshida Y."/>
            <person name="Ohtoshi R."/>
            <person name="Malay A.D."/>
            <person name="Moran D.A.P."/>
            <person name="Tomita M."/>
            <person name="Numata K."/>
            <person name="Arakawa K."/>
        </authorList>
    </citation>
    <scope>NUCLEOTIDE SEQUENCE</scope>
</reference>
<evidence type="ECO:0000313" key="2">
    <source>
        <dbReference type="EMBL" id="GFR02971.1"/>
    </source>
</evidence>
<evidence type="ECO:0000256" key="1">
    <source>
        <dbReference type="SAM" id="MobiDB-lite"/>
    </source>
</evidence>
<dbReference type="AlphaFoldDB" id="A0A8X6GE23"/>
<comment type="caution">
    <text evidence="2">The sequence shown here is derived from an EMBL/GenBank/DDBJ whole genome shotgun (WGS) entry which is preliminary data.</text>
</comment>